<protein>
    <recommendedName>
        <fullName evidence="3">Ig-like domain-containing protein</fullName>
    </recommendedName>
</protein>
<evidence type="ECO:0000313" key="1">
    <source>
        <dbReference type="EMBL" id="ETR67299.1"/>
    </source>
</evidence>
<dbReference type="AlphaFoldDB" id="A0A1V1NXI0"/>
<evidence type="ECO:0000313" key="2">
    <source>
        <dbReference type="Proteomes" id="UP000189670"/>
    </source>
</evidence>
<reference evidence="2" key="1">
    <citation type="submission" date="2012-11" db="EMBL/GenBank/DDBJ databases">
        <authorList>
            <person name="Lucero-Rivera Y.E."/>
            <person name="Tovar-Ramirez D."/>
        </authorList>
    </citation>
    <scope>NUCLEOTIDE SEQUENCE [LARGE SCALE GENOMIC DNA]</scope>
    <source>
        <strain evidence="2">Araruama</strain>
    </source>
</reference>
<gene>
    <name evidence="1" type="ORF">OMM_11752</name>
</gene>
<name>A0A1V1NXI0_9BACT</name>
<dbReference type="EMBL" id="ATBP01001452">
    <property type="protein sequence ID" value="ETR67299.1"/>
    <property type="molecule type" value="Genomic_DNA"/>
</dbReference>
<proteinExistence type="predicted"/>
<evidence type="ECO:0008006" key="3">
    <source>
        <dbReference type="Google" id="ProtNLM"/>
    </source>
</evidence>
<comment type="caution">
    <text evidence="1">The sequence shown here is derived from an EMBL/GenBank/DDBJ whole genome shotgun (WGS) entry which is preliminary data.</text>
</comment>
<dbReference type="Proteomes" id="UP000189670">
    <property type="component" value="Unassembled WGS sequence"/>
</dbReference>
<sequence>MVFVTTIYLIDIEESLQWQLLPGYGEKTIYATFMDNAGNSSNTYATTFLDMSPLTATIYSSSSDITPVHITIRFNEAGSKRGRL</sequence>
<accession>A0A1V1NXI0</accession>
<organism evidence="1 2">
    <name type="scientific">Candidatus Magnetoglobus multicellularis str. Araruama</name>
    <dbReference type="NCBI Taxonomy" id="890399"/>
    <lineage>
        <taxon>Bacteria</taxon>
        <taxon>Pseudomonadati</taxon>
        <taxon>Thermodesulfobacteriota</taxon>
        <taxon>Desulfobacteria</taxon>
        <taxon>Desulfobacterales</taxon>
        <taxon>Desulfobacteraceae</taxon>
        <taxon>Candidatus Magnetoglobus</taxon>
    </lineage>
</organism>